<dbReference type="EMBL" id="LNIX01000001">
    <property type="protein sequence ID" value="OXA61625.1"/>
    <property type="molecule type" value="Genomic_DNA"/>
</dbReference>
<keyword evidence="6" id="KW-0325">Glycoprotein</keyword>
<dbReference type="InterPro" id="IPR029058">
    <property type="entry name" value="AB_hydrolase_fold"/>
</dbReference>
<dbReference type="SUPFAM" id="SSF53474">
    <property type="entry name" value="alpha/beta-Hydrolases"/>
    <property type="match status" value="1"/>
</dbReference>
<evidence type="ECO:0000313" key="8">
    <source>
        <dbReference type="Proteomes" id="UP000198287"/>
    </source>
</evidence>
<keyword evidence="3" id="KW-0645">Protease</keyword>
<sequence>MYLYHNYVFMVIMGATDFVRLLKPCSLILLSFLISEGSAKGQHDPLIITPYLKSGQAEKARELSRVRNPPFPTNVPSYSGFFTIDADHDSNIFFWFFPPQKLSFIESTEAVPLLLWLNGGPGSSSQFGLFVENGPFVVNETNIRYVRTTSWTKAAAVLFLDSPVGTGFSFTRDKYATSISQVTEGLYISLCQFFELFPNYKQAKFYITGESFAGQYIPHLAIRVLEQGMKSPLSHPSCDISLSGISIGNGFIDPENSLDYAEFLYGLGLLDEKGRLLSEQWQEKIRSLIQKERYTEAFKLYDQYIGYSGLKGSLISNLTGSDFYYNVLKAKRPPDYDYYTKFVEQPKVRDALHVGSQHHFQDGVLVMSKMEGEIMKSSKTQFRKLVTEYTNIPVLLYNGQLDLIVANRLTDSFLEALNLDEIGPWSTRKALKISLSEIVGYYKTWKNLTRVTVRNCGHMVPYDKPEWGYFLITAFLKGDLGITENDRNTVTGAKKFIIKNSIYSARNKTFEKIKY</sequence>
<evidence type="ECO:0000256" key="3">
    <source>
        <dbReference type="ARBA" id="ARBA00022670"/>
    </source>
</evidence>
<organism evidence="7 8">
    <name type="scientific">Folsomia candida</name>
    <name type="common">Springtail</name>
    <dbReference type="NCBI Taxonomy" id="158441"/>
    <lineage>
        <taxon>Eukaryota</taxon>
        <taxon>Metazoa</taxon>
        <taxon>Ecdysozoa</taxon>
        <taxon>Arthropoda</taxon>
        <taxon>Hexapoda</taxon>
        <taxon>Collembola</taxon>
        <taxon>Entomobryomorpha</taxon>
        <taxon>Isotomoidea</taxon>
        <taxon>Isotomidae</taxon>
        <taxon>Proisotominae</taxon>
        <taxon>Folsomia</taxon>
    </lineage>
</organism>
<dbReference type="PANTHER" id="PTHR11802:SF472">
    <property type="entry name" value="SERINE CARBOXYPEPTIDASE CPVL-RELATED"/>
    <property type="match status" value="1"/>
</dbReference>
<dbReference type="PRINTS" id="PR00724">
    <property type="entry name" value="CRBOXYPTASEC"/>
</dbReference>
<reference evidence="7 8" key="1">
    <citation type="submission" date="2015-12" db="EMBL/GenBank/DDBJ databases">
        <title>The genome of Folsomia candida.</title>
        <authorList>
            <person name="Faddeeva A."/>
            <person name="Derks M.F."/>
            <person name="Anvar Y."/>
            <person name="Smit S."/>
            <person name="Van Straalen N."/>
            <person name="Roelofs D."/>
        </authorList>
    </citation>
    <scope>NUCLEOTIDE SEQUENCE [LARGE SCALE GENOMIC DNA]</scope>
    <source>
        <strain evidence="7 8">VU population</strain>
        <tissue evidence="7">Whole body</tissue>
    </source>
</reference>
<dbReference type="OMA" id="KQDYVEC"/>
<dbReference type="Gene3D" id="3.40.50.1820">
    <property type="entry name" value="alpha/beta hydrolase"/>
    <property type="match status" value="1"/>
</dbReference>
<gene>
    <name evidence="7" type="ORF">Fcan01_03252</name>
</gene>
<keyword evidence="2 7" id="KW-0121">Carboxypeptidase</keyword>
<dbReference type="Proteomes" id="UP000198287">
    <property type="component" value="Unassembled WGS sequence"/>
</dbReference>
<accession>A0A226EVH3</accession>
<evidence type="ECO:0000256" key="6">
    <source>
        <dbReference type="ARBA" id="ARBA00023180"/>
    </source>
</evidence>
<dbReference type="AlphaFoldDB" id="A0A226EVH3"/>
<dbReference type="GO" id="GO:0006508">
    <property type="term" value="P:proteolysis"/>
    <property type="evidence" value="ECO:0007669"/>
    <property type="project" value="UniProtKB-KW"/>
</dbReference>
<proteinExistence type="inferred from homology"/>
<dbReference type="InterPro" id="IPR001563">
    <property type="entry name" value="Peptidase_S10"/>
</dbReference>
<dbReference type="OrthoDB" id="443318at2759"/>
<evidence type="ECO:0000313" key="7">
    <source>
        <dbReference type="EMBL" id="OXA61625.1"/>
    </source>
</evidence>
<comment type="similarity">
    <text evidence="1">Belongs to the peptidase S10 family.</text>
</comment>
<dbReference type="Pfam" id="PF00450">
    <property type="entry name" value="Peptidase_S10"/>
    <property type="match status" value="1"/>
</dbReference>
<keyword evidence="5" id="KW-0378">Hydrolase</keyword>
<evidence type="ECO:0000256" key="1">
    <source>
        <dbReference type="ARBA" id="ARBA00009431"/>
    </source>
</evidence>
<keyword evidence="4" id="KW-0732">Signal</keyword>
<name>A0A226EVH3_FOLCA</name>
<comment type="caution">
    <text evidence="7">The sequence shown here is derived from an EMBL/GenBank/DDBJ whole genome shotgun (WGS) entry which is preliminary data.</text>
</comment>
<protein>
    <submittedName>
        <fullName evidence="7">Venom serine carboxypeptidase</fullName>
    </submittedName>
</protein>
<dbReference type="PANTHER" id="PTHR11802">
    <property type="entry name" value="SERINE PROTEASE FAMILY S10 SERINE CARBOXYPEPTIDASE"/>
    <property type="match status" value="1"/>
</dbReference>
<dbReference type="GO" id="GO:0004185">
    <property type="term" value="F:serine-type carboxypeptidase activity"/>
    <property type="evidence" value="ECO:0007669"/>
    <property type="project" value="InterPro"/>
</dbReference>
<evidence type="ECO:0000256" key="5">
    <source>
        <dbReference type="ARBA" id="ARBA00022801"/>
    </source>
</evidence>
<evidence type="ECO:0000256" key="4">
    <source>
        <dbReference type="ARBA" id="ARBA00022729"/>
    </source>
</evidence>
<keyword evidence="8" id="KW-1185">Reference proteome</keyword>
<evidence type="ECO:0000256" key="2">
    <source>
        <dbReference type="ARBA" id="ARBA00022645"/>
    </source>
</evidence>